<organism evidence="12">
    <name type="scientific">Nippostrongylus brasiliensis</name>
    <name type="common">Rat hookworm</name>
    <dbReference type="NCBI Taxonomy" id="27835"/>
    <lineage>
        <taxon>Eukaryota</taxon>
        <taxon>Metazoa</taxon>
        <taxon>Ecdysozoa</taxon>
        <taxon>Nematoda</taxon>
        <taxon>Chromadorea</taxon>
        <taxon>Rhabditida</taxon>
        <taxon>Rhabditina</taxon>
        <taxon>Rhabditomorpha</taxon>
        <taxon>Strongyloidea</taxon>
        <taxon>Heligmosomidae</taxon>
        <taxon>Nippostrongylus</taxon>
    </lineage>
</organism>
<dbReference type="PROSITE" id="PS00027">
    <property type="entry name" value="HOMEOBOX_1"/>
    <property type="match status" value="1"/>
</dbReference>
<dbReference type="AlphaFoldDB" id="A0A0N4XY11"/>
<evidence type="ECO:0000259" key="9">
    <source>
        <dbReference type="PROSITE" id="PS50071"/>
    </source>
</evidence>
<sequence>MSESYAGCVQSVAPSCLAGYATIQLVWHRFCNIYGSVLAEVKPLAKGWNCYRRRDFSMNRGPSAQDEEGVESEAGNKAEKEKKVRTSFTKNQIAMLEQRFASQKYLTSVERTSLAEKLNMSDAQVKTWFQNRRTKWRRHESELRKQQRLTMARLLTSEYTGAYERK</sequence>
<dbReference type="InterPro" id="IPR042247">
    <property type="entry name" value="TLX1/2/3"/>
</dbReference>
<dbReference type="GO" id="GO:0000981">
    <property type="term" value="F:DNA-binding transcription factor activity, RNA polymerase II-specific"/>
    <property type="evidence" value="ECO:0007669"/>
    <property type="project" value="InterPro"/>
</dbReference>
<dbReference type="GO" id="GO:0005634">
    <property type="term" value="C:nucleus"/>
    <property type="evidence" value="ECO:0007669"/>
    <property type="project" value="UniProtKB-SubCell"/>
</dbReference>
<feature type="compositionally biased region" description="Basic and acidic residues" evidence="8">
    <location>
        <begin position="74"/>
        <end position="84"/>
    </location>
</feature>
<dbReference type="InterPro" id="IPR020479">
    <property type="entry name" value="HD_metazoa"/>
</dbReference>
<feature type="region of interest" description="Disordered" evidence="8">
    <location>
        <begin position="60"/>
        <end position="84"/>
    </location>
</feature>
<keyword evidence="2" id="KW-0217">Developmental protein</keyword>
<comment type="subcellular location">
    <subcellularLocation>
        <location evidence="1 6 7">Nucleus</location>
    </subcellularLocation>
</comment>
<dbReference type="STRING" id="27835.A0A0N4XY11"/>
<evidence type="ECO:0000256" key="7">
    <source>
        <dbReference type="RuleBase" id="RU000682"/>
    </source>
</evidence>
<dbReference type="CDD" id="cd00086">
    <property type="entry name" value="homeodomain"/>
    <property type="match status" value="1"/>
</dbReference>
<evidence type="ECO:0000313" key="11">
    <source>
        <dbReference type="Proteomes" id="UP000271162"/>
    </source>
</evidence>
<evidence type="ECO:0000256" key="8">
    <source>
        <dbReference type="SAM" id="MobiDB-lite"/>
    </source>
</evidence>
<evidence type="ECO:0000313" key="10">
    <source>
        <dbReference type="EMBL" id="VDL71526.1"/>
    </source>
</evidence>
<dbReference type="PANTHER" id="PTHR45921:SF4">
    <property type="entry name" value="IP01054P"/>
    <property type="match status" value="1"/>
</dbReference>
<keyword evidence="5 6" id="KW-0539">Nucleus</keyword>
<evidence type="ECO:0000256" key="3">
    <source>
        <dbReference type="ARBA" id="ARBA00023125"/>
    </source>
</evidence>
<protein>
    <submittedName>
        <fullName evidence="12">C15 (inferred by orthology to a D. melanogaster protein)</fullName>
    </submittedName>
</protein>
<dbReference type="Pfam" id="PF00046">
    <property type="entry name" value="Homeodomain"/>
    <property type="match status" value="1"/>
</dbReference>
<dbReference type="EMBL" id="UYSL01019943">
    <property type="protein sequence ID" value="VDL71526.1"/>
    <property type="molecule type" value="Genomic_DNA"/>
</dbReference>
<name>A0A0N4XY11_NIPBR</name>
<dbReference type="PRINTS" id="PR00024">
    <property type="entry name" value="HOMEOBOX"/>
</dbReference>
<dbReference type="SUPFAM" id="SSF46689">
    <property type="entry name" value="Homeodomain-like"/>
    <property type="match status" value="1"/>
</dbReference>
<dbReference type="InterPro" id="IPR001356">
    <property type="entry name" value="HD"/>
</dbReference>
<keyword evidence="3 6" id="KW-0238">DNA-binding</keyword>
<keyword evidence="4 6" id="KW-0371">Homeobox</keyword>
<evidence type="ECO:0000256" key="1">
    <source>
        <dbReference type="ARBA" id="ARBA00004123"/>
    </source>
</evidence>
<reference evidence="12" key="1">
    <citation type="submission" date="2017-02" db="UniProtKB">
        <authorList>
            <consortium name="WormBaseParasite"/>
        </authorList>
    </citation>
    <scope>IDENTIFICATION</scope>
</reference>
<dbReference type="WBParaSite" id="NBR_0000793601-mRNA-1">
    <property type="protein sequence ID" value="NBR_0000793601-mRNA-1"/>
    <property type="gene ID" value="NBR_0000793601"/>
</dbReference>
<dbReference type="Gene3D" id="1.10.10.60">
    <property type="entry name" value="Homeodomain-like"/>
    <property type="match status" value="1"/>
</dbReference>
<dbReference type="GO" id="GO:0000978">
    <property type="term" value="F:RNA polymerase II cis-regulatory region sequence-specific DNA binding"/>
    <property type="evidence" value="ECO:0007669"/>
    <property type="project" value="TreeGrafter"/>
</dbReference>
<gene>
    <name evidence="10" type="ORF">NBR_LOCUS7937</name>
</gene>
<dbReference type="InterPro" id="IPR009057">
    <property type="entry name" value="Homeodomain-like_sf"/>
</dbReference>
<dbReference type="PANTHER" id="PTHR45921">
    <property type="entry name" value="IP01054P"/>
    <property type="match status" value="1"/>
</dbReference>
<dbReference type="Proteomes" id="UP000271162">
    <property type="component" value="Unassembled WGS sequence"/>
</dbReference>
<dbReference type="FunFam" id="1.10.10.60:FF:000040">
    <property type="entry name" value="T-cell leukemia homeobox protein 3"/>
    <property type="match status" value="1"/>
</dbReference>
<evidence type="ECO:0000256" key="6">
    <source>
        <dbReference type="PROSITE-ProRule" id="PRU00108"/>
    </source>
</evidence>
<dbReference type="SMART" id="SM00389">
    <property type="entry name" value="HOX"/>
    <property type="match status" value="1"/>
</dbReference>
<accession>A0A0N4XY11</accession>
<reference evidence="10 11" key="2">
    <citation type="submission" date="2018-11" db="EMBL/GenBank/DDBJ databases">
        <authorList>
            <consortium name="Pathogen Informatics"/>
        </authorList>
    </citation>
    <scope>NUCLEOTIDE SEQUENCE [LARGE SCALE GENOMIC DNA]</scope>
</reference>
<evidence type="ECO:0000256" key="5">
    <source>
        <dbReference type="ARBA" id="ARBA00023242"/>
    </source>
</evidence>
<dbReference type="PROSITE" id="PS50071">
    <property type="entry name" value="HOMEOBOX_2"/>
    <property type="match status" value="1"/>
</dbReference>
<evidence type="ECO:0000256" key="2">
    <source>
        <dbReference type="ARBA" id="ARBA00022473"/>
    </source>
</evidence>
<keyword evidence="11" id="KW-1185">Reference proteome</keyword>
<feature type="domain" description="Homeobox" evidence="9">
    <location>
        <begin position="79"/>
        <end position="139"/>
    </location>
</feature>
<dbReference type="GO" id="GO:0048513">
    <property type="term" value="P:animal organ development"/>
    <property type="evidence" value="ECO:0007669"/>
    <property type="project" value="TreeGrafter"/>
</dbReference>
<proteinExistence type="predicted"/>
<dbReference type="InterPro" id="IPR017970">
    <property type="entry name" value="Homeobox_CS"/>
</dbReference>
<evidence type="ECO:0000313" key="12">
    <source>
        <dbReference type="WBParaSite" id="NBR_0000793601-mRNA-1"/>
    </source>
</evidence>
<evidence type="ECO:0000256" key="4">
    <source>
        <dbReference type="ARBA" id="ARBA00023155"/>
    </source>
</evidence>
<feature type="DNA-binding region" description="Homeobox" evidence="6">
    <location>
        <begin position="81"/>
        <end position="140"/>
    </location>
</feature>